<reference evidence="3" key="1">
    <citation type="submission" date="2018-05" db="EMBL/GenBank/DDBJ databases">
        <authorList>
            <person name="Lanie J.A."/>
            <person name="Ng W.-L."/>
            <person name="Kazmierczak K.M."/>
            <person name="Andrzejewski T.M."/>
            <person name="Davidsen T.M."/>
            <person name="Wayne K.J."/>
            <person name="Tettelin H."/>
            <person name="Glass J.I."/>
            <person name="Rusch D."/>
            <person name="Podicherti R."/>
            <person name="Tsui H.-C.T."/>
            <person name="Winkler M.E."/>
        </authorList>
    </citation>
    <scope>NUCLEOTIDE SEQUENCE</scope>
</reference>
<feature type="region of interest" description="Disordered" evidence="1">
    <location>
        <begin position="122"/>
        <end position="143"/>
    </location>
</feature>
<organism evidence="3">
    <name type="scientific">marine metagenome</name>
    <dbReference type="NCBI Taxonomy" id="408172"/>
    <lineage>
        <taxon>unclassified sequences</taxon>
        <taxon>metagenomes</taxon>
        <taxon>ecological metagenomes</taxon>
    </lineage>
</organism>
<dbReference type="Gene3D" id="2.40.128.600">
    <property type="match status" value="1"/>
</dbReference>
<name>A0A382U5D7_9ZZZZ</name>
<feature type="domain" description="Peptidase S12 Pab87-related C-terminal" evidence="2">
    <location>
        <begin position="142"/>
        <end position="227"/>
    </location>
</feature>
<feature type="non-terminal residue" evidence="3">
    <location>
        <position position="296"/>
    </location>
</feature>
<dbReference type="SUPFAM" id="SSF56601">
    <property type="entry name" value="beta-lactamase/transpeptidase-like"/>
    <property type="match status" value="1"/>
</dbReference>
<gene>
    <name evidence="3" type="ORF">METZ01_LOCUS381845</name>
</gene>
<dbReference type="Pfam" id="PF11954">
    <property type="entry name" value="DUF3471"/>
    <property type="match status" value="1"/>
</dbReference>
<accession>A0A382U5D7</accession>
<dbReference type="Gene3D" id="3.40.710.10">
    <property type="entry name" value="DD-peptidase/beta-lactamase superfamily"/>
    <property type="match status" value="1"/>
</dbReference>
<protein>
    <recommendedName>
        <fullName evidence="2">Peptidase S12 Pab87-related C-terminal domain-containing protein</fullName>
    </recommendedName>
</protein>
<proteinExistence type="predicted"/>
<dbReference type="EMBL" id="UINC01141322">
    <property type="protein sequence ID" value="SVD28991.1"/>
    <property type="molecule type" value="Genomic_DNA"/>
</dbReference>
<feature type="compositionally biased region" description="Basic and acidic residues" evidence="1">
    <location>
        <begin position="122"/>
        <end position="135"/>
    </location>
</feature>
<dbReference type="AlphaFoldDB" id="A0A382U5D7"/>
<sequence length="296" mass="32952">LMNGGSYKDKKVISPAILKETLQPAIAYPNTALETKGYNEILNSVYGMGRSFAAYKGHYVTRHGGAIGGFYSQVSMMPYDSLGVIVFVNGEHNSPLVDLISYNIYDRLLGLEQTDFNGRSLKDRVEGKKASKEARQAAGSDRVANTKTSHLLTDYQGQYEDPAYGILNIELEEEQLIFDFHNITLPLEHYHYDRFDTPDNQIYGKYTVNFSTNPQGDIYKAVMSLDESEVAFTKKADASLSDPKTLISYVGTYELAGEVVEIIMTDDGVLVTKVPGQPDITLVPYKAHKFTVKKIS</sequence>
<evidence type="ECO:0000259" key="2">
    <source>
        <dbReference type="Pfam" id="PF11954"/>
    </source>
</evidence>
<feature type="non-terminal residue" evidence="3">
    <location>
        <position position="1"/>
    </location>
</feature>
<evidence type="ECO:0000313" key="3">
    <source>
        <dbReference type="EMBL" id="SVD28991.1"/>
    </source>
</evidence>
<dbReference type="InterPro" id="IPR012338">
    <property type="entry name" value="Beta-lactam/transpept-like"/>
</dbReference>
<evidence type="ECO:0000256" key="1">
    <source>
        <dbReference type="SAM" id="MobiDB-lite"/>
    </source>
</evidence>
<dbReference type="InterPro" id="IPR021860">
    <property type="entry name" value="Peptidase_S12_Pab87-rel_C"/>
</dbReference>